<evidence type="ECO:0000313" key="2">
    <source>
        <dbReference type="Proteomes" id="UP001177260"/>
    </source>
</evidence>
<dbReference type="EMBL" id="JAOPJF010000018">
    <property type="protein sequence ID" value="KAK1146373.1"/>
    <property type="molecule type" value="Genomic_DNA"/>
</dbReference>
<proteinExistence type="predicted"/>
<reference evidence="1 2" key="1">
    <citation type="journal article" date="2023" name="ACS Omega">
        <title>Identification of the Neoaspergillic Acid Biosynthesis Gene Cluster by Establishing an In Vitro CRISPR-Ribonucleoprotein Genetic System in Aspergillus melleus.</title>
        <authorList>
            <person name="Yuan B."/>
            <person name="Grau M.F."/>
            <person name="Murata R.M."/>
            <person name="Torok T."/>
            <person name="Venkateswaran K."/>
            <person name="Stajich J.E."/>
            <person name="Wang C.C.C."/>
        </authorList>
    </citation>
    <scope>NUCLEOTIDE SEQUENCE [LARGE SCALE GENOMIC DNA]</scope>
    <source>
        <strain evidence="1 2">IMV 1140</strain>
    </source>
</reference>
<dbReference type="Proteomes" id="UP001177260">
    <property type="component" value="Unassembled WGS sequence"/>
</dbReference>
<protein>
    <submittedName>
        <fullName evidence="1">Uncharacterized protein</fullName>
    </submittedName>
</protein>
<organism evidence="1 2">
    <name type="scientific">Aspergillus melleus</name>
    <dbReference type="NCBI Taxonomy" id="138277"/>
    <lineage>
        <taxon>Eukaryota</taxon>
        <taxon>Fungi</taxon>
        <taxon>Dikarya</taxon>
        <taxon>Ascomycota</taxon>
        <taxon>Pezizomycotina</taxon>
        <taxon>Eurotiomycetes</taxon>
        <taxon>Eurotiomycetidae</taxon>
        <taxon>Eurotiales</taxon>
        <taxon>Aspergillaceae</taxon>
        <taxon>Aspergillus</taxon>
        <taxon>Aspergillus subgen. Circumdati</taxon>
    </lineage>
</organism>
<name>A0ACC3B7F8_9EURO</name>
<evidence type="ECO:0000313" key="1">
    <source>
        <dbReference type="EMBL" id="KAK1146373.1"/>
    </source>
</evidence>
<gene>
    <name evidence="1" type="ORF">N8T08_003160</name>
</gene>
<comment type="caution">
    <text evidence="1">The sequence shown here is derived from an EMBL/GenBank/DDBJ whole genome shotgun (WGS) entry which is preliminary data.</text>
</comment>
<sequence length="444" mass="49263">MKSPALALTLAVASLLSGSLASSRVSVPESFLKSIRSPRSFHARDSPARNRTCVAESHNDHTTDDSEYILEAVNACNHGGHILFPRKQNYLISRALNLTHLSHVDLDIQGAIQFSDDLTYWQNHTFDLEFQNSTSFVLLGGKDVNVYGGGSIHGNGQPWWDAYAKDKTIKRPILLATAGLQGGSISDLKMLSSPFWHNIVMDSADVTFHNIYMYSVSDNENFEKNTDGWDTYRSTRITIQNSTVNNGDDCVSFKPNSTDITVRNMHCNGTHGISVGSLGQYPSRVDYVENIHVFNVSMYNSSEGARIKVWPDAYSEKSTSLVGGGGRGLVRNVTYDTMWLDNVDYGLTITQCYGQDDEEECFKHPAKLNITDVKFHNIRGRTNRVFAPLVAHLVCSSPKTCSGIEAKDIDIRSINGSNLVTCRNVDRTKLDLNCVDWSKGYNPA</sequence>
<keyword evidence="2" id="KW-1185">Reference proteome</keyword>
<accession>A0ACC3B7F8</accession>